<proteinExistence type="predicted"/>
<evidence type="ECO:0000313" key="2">
    <source>
        <dbReference type="EMBL" id="AIU69240.1"/>
    </source>
</evidence>
<dbReference type="EMBL" id="CP008887">
    <property type="protein sequence ID" value="AIU69240.1"/>
    <property type="molecule type" value="Genomic_DNA"/>
</dbReference>
<dbReference type="HOGENOM" id="CLU_1032975_0_0_2"/>
<sequence>MRKLTVLILVLIVVSAGCIGGDTSQPQTSKADGETTSPQSPIKTGSEKENTPIDPVKALEEIKQYSYAEDASVELDMEMKSGNFTQEANFTMIIEEMGYVDFEEKKAKIMTTTTTLPDNVTFNMSLVVVDGKVYIKDIGERIAKNDTSFWRINPVSVARELLKLQPVGNYTENGTLVLVYSVPEELILPMAEFYFATPDMNTTVTDATAELYFTDEGFTGMKLTYGIIATTTAEDISGEIIEVTERGYWKGTIKITSINKKEEVEAPST</sequence>
<organism evidence="2 3">
    <name type="scientific">Thermococcus eurythermalis</name>
    <dbReference type="NCBI Taxonomy" id="1505907"/>
    <lineage>
        <taxon>Archaea</taxon>
        <taxon>Methanobacteriati</taxon>
        <taxon>Methanobacteriota</taxon>
        <taxon>Thermococci</taxon>
        <taxon>Thermococcales</taxon>
        <taxon>Thermococcaceae</taxon>
        <taxon>Thermococcus</taxon>
    </lineage>
</organism>
<reference evidence="2 3" key="1">
    <citation type="journal article" date="2015" name="Int. J. Syst. Evol. Microbiol.">
        <title>Thermococcus eurythermalis sp. nov., a conditional piezophilic hyperthermophilic archaeon with a wide temperature range isolated from an oil-immersed chimney in the Guaymas Basin.</title>
        <authorList>
            <person name="Zhao W."/>
            <person name="Zeng X."/>
            <person name="Xiao X."/>
        </authorList>
    </citation>
    <scope>NUCLEOTIDE SEQUENCE [LARGE SCALE GENOMIC DNA]</scope>
    <source>
        <strain evidence="2 3">A501</strain>
    </source>
</reference>
<dbReference type="STRING" id="1505907.TEU_02165"/>
<evidence type="ECO:0000313" key="3">
    <source>
        <dbReference type="Proteomes" id="UP000029980"/>
    </source>
</evidence>
<dbReference type="PROSITE" id="PS51257">
    <property type="entry name" value="PROKAR_LIPOPROTEIN"/>
    <property type="match status" value="1"/>
</dbReference>
<name>A0A097QRY7_9EURY</name>
<protein>
    <submittedName>
        <fullName evidence="2">Uncharacterized protein</fullName>
    </submittedName>
</protein>
<feature type="compositionally biased region" description="Polar residues" evidence="1">
    <location>
        <begin position="22"/>
        <end position="43"/>
    </location>
</feature>
<accession>A0A097QRY7</accession>
<keyword evidence="3" id="KW-1185">Reference proteome</keyword>
<dbReference type="Proteomes" id="UP000029980">
    <property type="component" value="Chromosome"/>
</dbReference>
<dbReference type="OrthoDB" id="101320at2157"/>
<dbReference type="KEGG" id="teu:TEU_02165"/>
<dbReference type="GeneID" id="25152237"/>
<dbReference type="RefSeq" id="WP_050002218.1">
    <property type="nucleotide sequence ID" value="NZ_CP008887.1"/>
</dbReference>
<feature type="region of interest" description="Disordered" evidence="1">
    <location>
        <begin position="22"/>
        <end position="52"/>
    </location>
</feature>
<evidence type="ECO:0000256" key="1">
    <source>
        <dbReference type="SAM" id="MobiDB-lite"/>
    </source>
</evidence>
<gene>
    <name evidence="2" type="ORF">TEU_02165</name>
</gene>
<dbReference type="AlphaFoldDB" id="A0A097QRY7"/>